<keyword evidence="8 12" id="KW-0472">Membrane</keyword>
<dbReference type="SMART" id="SM00406">
    <property type="entry name" value="IGv"/>
    <property type="match status" value="3"/>
</dbReference>
<proteinExistence type="predicted"/>
<keyword evidence="7 12" id="KW-1133">Transmembrane helix</keyword>
<dbReference type="CDD" id="cd00063">
    <property type="entry name" value="FN3"/>
    <property type="match status" value="1"/>
</dbReference>
<dbReference type="SUPFAM" id="SSF48726">
    <property type="entry name" value="Immunoglobulin"/>
    <property type="match status" value="5"/>
</dbReference>
<dbReference type="InterPro" id="IPR013098">
    <property type="entry name" value="Ig_I-set"/>
</dbReference>
<dbReference type="GeneTree" id="ENSGT00940000155743"/>
<dbReference type="CDD" id="cd00096">
    <property type="entry name" value="Ig"/>
    <property type="match status" value="1"/>
</dbReference>
<feature type="domain" description="Ig-like" evidence="13">
    <location>
        <begin position="381"/>
        <end position="488"/>
    </location>
</feature>
<dbReference type="InterPro" id="IPR007110">
    <property type="entry name" value="Ig-like_dom"/>
</dbReference>
<evidence type="ECO:0000256" key="2">
    <source>
        <dbReference type="ARBA" id="ARBA00022475"/>
    </source>
</evidence>
<dbReference type="SMART" id="SM00060">
    <property type="entry name" value="FN3"/>
    <property type="match status" value="1"/>
</dbReference>
<feature type="domain" description="Ig-like" evidence="13">
    <location>
        <begin position="187"/>
        <end position="260"/>
    </location>
</feature>
<feature type="domain" description="Ig-like" evidence="13">
    <location>
        <begin position="95"/>
        <end position="182"/>
    </location>
</feature>
<keyword evidence="6" id="KW-0130">Cell adhesion</keyword>
<dbReference type="GO" id="GO:0005886">
    <property type="term" value="C:plasma membrane"/>
    <property type="evidence" value="ECO:0007669"/>
    <property type="project" value="UniProtKB-SubCell"/>
</dbReference>
<comment type="subcellular location">
    <subcellularLocation>
        <location evidence="1">Cell membrane</location>
        <topology evidence="1">Single-pass type I membrane protein</topology>
    </subcellularLocation>
</comment>
<protein>
    <submittedName>
        <fullName evidence="15">Uncharacterized protein</fullName>
    </submittedName>
</protein>
<keyword evidence="9" id="KW-1015">Disulfide bond</keyword>
<dbReference type="Ensembl" id="ENSEBUT00000001562.1">
    <property type="protein sequence ID" value="ENSEBUP00000001240.1"/>
    <property type="gene ID" value="ENSEBUG00000001106.1"/>
</dbReference>
<evidence type="ECO:0000259" key="14">
    <source>
        <dbReference type="PROSITE" id="PS50853"/>
    </source>
</evidence>
<dbReference type="AlphaFoldDB" id="A0A8C4N214"/>
<dbReference type="Pfam" id="PF13927">
    <property type="entry name" value="Ig_3"/>
    <property type="match status" value="2"/>
</dbReference>
<dbReference type="SMART" id="SM00408">
    <property type="entry name" value="IGc2"/>
    <property type="match status" value="5"/>
</dbReference>
<feature type="domain" description="Ig-like" evidence="13">
    <location>
        <begin position="491"/>
        <end position="585"/>
    </location>
</feature>
<dbReference type="InterPro" id="IPR013783">
    <property type="entry name" value="Ig-like_fold"/>
</dbReference>
<dbReference type="Pfam" id="PF07679">
    <property type="entry name" value="I-set"/>
    <property type="match status" value="3"/>
</dbReference>
<dbReference type="InterPro" id="IPR013106">
    <property type="entry name" value="Ig_V-set"/>
</dbReference>
<keyword evidence="3 12" id="KW-0812">Transmembrane</keyword>
<evidence type="ECO:0000256" key="7">
    <source>
        <dbReference type="ARBA" id="ARBA00022989"/>
    </source>
</evidence>
<keyword evidence="5" id="KW-0677">Repeat</keyword>
<keyword evidence="10" id="KW-0325">Glycoprotein</keyword>
<dbReference type="FunFam" id="2.60.40.10:FF:000173">
    <property type="entry name" value="Neural cell adhesion molecule 1"/>
    <property type="match status" value="1"/>
</dbReference>
<name>A0A8C4N214_EPTBU</name>
<evidence type="ECO:0000256" key="12">
    <source>
        <dbReference type="SAM" id="Phobius"/>
    </source>
</evidence>
<feature type="domain" description="Fibronectin type-III" evidence="14">
    <location>
        <begin position="585"/>
        <end position="686"/>
    </location>
</feature>
<dbReference type="SUPFAM" id="SSF49265">
    <property type="entry name" value="Fibronectin type III"/>
    <property type="match status" value="1"/>
</dbReference>
<dbReference type="FunFam" id="2.60.40.10:FF:000032">
    <property type="entry name" value="palladin isoform X1"/>
    <property type="match status" value="1"/>
</dbReference>
<evidence type="ECO:0000256" key="8">
    <source>
        <dbReference type="ARBA" id="ARBA00023136"/>
    </source>
</evidence>
<evidence type="ECO:0000256" key="9">
    <source>
        <dbReference type="ARBA" id="ARBA00023157"/>
    </source>
</evidence>
<dbReference type="PROSITE" id="PS50835">
    <property type="entry name" value="IG_LIKE"/>
    <property type="match status" value="5"/>
</dbReference>
<dbReference type="Proteomes" id="UP000694388">
    <property type="component" value="Unplaced"/>
</dbReference>
<dbReference type="Pfam" id="PF00041">
    <property type="entry name" value="fn3"/>
    <property type="match status" value="1"/>
</dbReference>
<dbReference type="InterPro" id="IPR003599">
    <property type="entry name" value="Ig_sub"/>
</dbReference>
<keyword evidence="11" id="KW-0393">Immunoglobulin domain</keyword>
<keyword evidence="4" id="KW-0732">Signal</keyword>
<keyword evidence="2" id="KW-1003">Cell membrane</keyword>
<reference evidence="15" key="1">
    <citation type="submission" date="2025-08" db="UniProtKB">
        <authorList>
            <consortium name="Ensembl"/>
        </authorList>
    </citation>
    <scope>IDENTIFICATION</scope>
</reference>
<dbReference type="SMART" id="SM00409">
    <property type="entry name" value="IG"/>
    <property type="match status" value="5"/>
</dbReference>
<accession>A0A8C4N214</accession>
<evidence type="ECO:0000256" key="6">
    <source>
        <dbReference type="ARBA" id="ARBA00022889"/>
    </source>
</evidence>
<evidence type="ECO:0000256" key="3">
    <source>
        <dbReference type="ARBA" id="ARBA00022692"/>
    </source>
</evidence>
<dbReference type="InterPro" id="IPR050958">
    <property type="entry name" value="Cell_Adh-Cytoskel_Orgn"/>
</dbReference>
<evidence type="ECO:0000256" key="11">
    <source>
        <dbReference type="ARBA" id="ARBA00023319"/>
    </source>
</evidence>
<dbReference type="FunFam" id="2.60.40.10:FF:000636">
    <property type="entry name" value="Neural cell adhesion molecule 2"/>
    <property type="match status" value="1"/>
</dbReference>
<dbReference type="PANTHER" id="PTHR45080:SF29">
    <property type="entry name" value="NEURAL CELL ADHESION MOLECULE 1-LIKE ISOFORM X1"/>
    <property type="match status" value="1"/>
</dbReference>
<evidence type="ECO:0000313" key="16">
    <source>
        <dbReference type="Proteomes" id="UP000694388"/>
    </source>
</evidence>
<dbReference type="PRINTS" id="PR01838">
    <property type="entry name" value="NCAMFAMILY"/>
</dbReference>
<keyword evidence="16" id="KW-1185">Reference proteome</keyword>
<feature type="transmembrane region" description="Helical" evidence="12">
    <location>
        <begin position="73"/>
        <end position="95"/>
    </location>
</feature>
<evidence type="ECO:0000259" key="13">
    <source>
        <dbReference type="PROSITE" id="PS50835"/>
    </source>
</evidence>
<evidence type="ECO:0000256" key="1">
    <source>
        <dbReference type="ARBA" id="ARBA00004251"/>
    </source>
</evidence>
<dbReference type="InterPro" id="IPR009138">
    <property type="entry name" value="Neural_cell_adh"/>
</dbReference>
<feature type="domain" description="Ig-like" evidence="13">
    <location>
        <begin position="283"/>
        <end position="374"/>
    </location>
</feature>
<evidence type="ECO:0000256" key="5">
    <source>
        <dbReference type="ARBA" id="ARBA00022737"/>
    </source>
</evidence>
<evidence type="ECO:0000256" key="10">
    <source>
        <dbReference type="ARBA" id="ARBA00023180"/>
    </source>
</evidence>
<reference evidence="15" key="2">
    <citation type="submission" date="2025-09" db="UniProtKB">
        <authorList>
            <consortium name="Ensembl"/>
        </authorList>
    </citation>
    <scope>IDENTIFICATION</scope>
</reference>
<dbReference type="PANTHER" id="PTHR45080">
    <property type="entry name" value="CONTACTIN 5"/>
    <property type="match status" value="1"/>
</dbReference>
<dbReference type="Gene3D" id="2.60.40.10">
    <property type="entry name" value="Immunoglobulins"/>
    <property type="match status" value="6"/>
</dbReference>
<dbReference type="InterPro" id="IPR036116">
    <property type="entry name" value="FN3_sf"/>
</dbReference>
<organism evidence="15 16">
    <name type="scientific">Eptatretus burgeri</name>
    <name type="common">Inshore hagfish</name>
    <dbReference type="NCBI Taxonomy" id="7764"/>
    <lineage>
        <taxon>Eukaryota</taxon>
        <taxon>Metazoa</taxon>
        <taxon>Chordata</taxon>
        <taxon>Craniata</taxon>
        <taxon>Vertebrata</taxon>
        <taxon>Cyclostomata</taxon>
        <taxon>Myxini</taxon>
        <taxon>Myxiniformes</taxon>
        <taxon>Myxinidae</taxon>
        <taxon>Eptatretinae</taxon>
        <taxon>Eptatretus</taxon>
    </lineage>
</organism>
<evidence type="ECO:0000256" key="4">
    <source>
        <dbReference type="ARBA" id="ARBA00022729"/>
    </source>
</evidence>
<dbReference type="GO" id="GO:0007156">
    <property type="term" value="P:homophilic cell adhesion via plasma membrane adhesion molecules"/>
    <property type="evidence" value="ECO:0007669"/>
    <property type="project" value="TreeGrafter"/>
</dbReference>
<dbReference type="FunFam" id="2.60.40.10:FF:000086">
    <property type="entry name" value="Neural cell adhesion molecule 1"/>
    <property type="match status" value="1"/>
</dbReference>
<dbReference type="InterPro" id="IPR036179">
    <property type="entry name" value="Ig-like_dom_sf"/>
</dbReference>
<dbReference type="InterPro" id="IPR003598">
    <property type="entry name" value="Ig_sub2"/>
</dbReference>
<dbReference type="InterPro" id="IPR003961">
    <property type="entry name" value="FN3_dom"/>
</dbReference>
<evidence type="ECO:0000313" key="15">
    <source>
        <dbReference type="Ensembl" id="ENSEBUP00000001240.1"/>
    </source>
</evidence>
<dbReference type="PROSITE" id="PS50853">
    <property type="entry name" value="FN3"/>
    <property type="match status" value="1"/>
</dbReference>
<sequence length="722" mass="78711">MRSQSRDVPSLERILEHRLRLHRGERETEENEDRAQILSARTRPPLCSVELRGIPVALPVWFVVCRLLCCERLLAVMAASALIILSVMLSAGLALQVEISPSGGEISVGDSKFFLCIVDEEAAEVTWLSPNGKPVGSSGRLVASSQGTETMLTIYEAVLKDSGIYKCVAKAADGSTTEGSVQVDIYQKLTFTDEQPTQEFTEGEVAVVKCKVSGIPRPRVLWKLGRRNVVSKTDERFVLLNNNFLQISNVRKSDEGVYRCEGRITSRGELGFIDIRVVVNVPPTINAQEVRVNATAGRGETERLSCMADGSPDPVVTWYHQAAIDEESQLEQSAKFSFERGHTVLVVHNITKDDSGLYVCSASNKAGDAEAEVTLHVFVPPEVIFVENPSAAEGDDSVQLTCEAEGEPMPTISWRRFSDGMIFRHGEQASWTRPISRQDPEGRAVVTSHAALSSLTLRDVQYTDGGKYECVASNTVGNTAAAMFLNVTYAPKFEGNTVTFYSWLGNAVNMSCHVLANPSPLLGWSRDGLSLPSANLSSVIIHHNEGLTLLEITPESQADFGSYSCEASNVLGSENKELLLVQAVSPSAPSVSNVRPYSTSAEVKLDEPEATGGVPVLEFIVRIRPVDERGSGSRREWKRFTTDGQQESVQVTGLKPEKRYDVQAAARNGAGMGEFSTAVQFETLPIRHGSRCHGDGAACSSCFCCPGGKGKRKHCHKKHLFN</sequence>